<dbReference type="Proteomes" id="UP001501020">
    <property type="component" value="Unassembled WGS sequence"/>
</dbReference>
<evidence type="ECO:0000313" key="2">
    <source>
        <dbReference type="EMBL" id="GAA2159034.1"/>
    </source>
</evidence>
<dbReference type="RefSeq" id="WP_344277522.1">
    <property type="nucleotide sequence ID" value="NZ_BAAAMR010000083.1"/>
</dbReference>
<keyword evidence="3" id="KW-1185">Reference proteome</keyword>
<organism evidence="2 3">
    <name type="scientific">Actinomadura napierensis</name>
    <dbReference type="NCBI Taxonomy" id="267854"/>
    <lineage>
        <taxon>Bacteria</taxon>
        <taxon>Bacillati</taxon>
        <taxon>Actinomycetota</taxon>
        <taxon>Actinomycetes</taxon>
        <taxon>Streptosporangiales</taxon>
        <taxon>Thermomonosporaceae</taxon>
        <taxon>Actinomadura</taxon>
    </lineage>
</organism>
<protein>
    <submittedName>
        <fullName evidence="2">Uncharacterized protein</fullName>
    </submittedName>
</protein>
<sequence length="94" mass="9984">MKKITAAGAALALAGTLALGAAPAQAAPKPKQAPPADVLKRLPAPVQKAVGETFGTLGWDEKGPYIVWGSMSCHLHFLDPNEWSWAWDTGPCWF</sequence>
<reference evidence="2 3" key="1">
    <citation type="journal article" date="2019" name="Int. J. Syst. Evol. Microbiol.">
        <title>The Global Catalogue of Microorganisms (GCM) 10K type strain sequencing project: providing services to taxonomists for standard genome sequencing and annotation.</title>
        <authorList>
            <consortium name="The Broad Institute Genomics Platform"/>
            <consortium name="The Broad Institute Genome Sequencing Center for Infectious Disease"/>
            <person name="Wu L."/>
            <person name="Ma J."/>
        </authorList>
    </citation>
    <scope>NUCLEOTIDE SEQUENCE [LARGE SCALE GENOMIC DNA]</scope>
    <source>
        <strain evidence="2 3">JCM 13850</strain>
    </source>
</reference>
<proteinExistence type="predicted"/>
<comment type="caution">
    <text evidence="2">The sequence shown here is derived from an EMBL/GenBank/DDBJ whole genome shotgun (WGS) entry which is preliminary data.</text>
</comment>
<accession>A0ABN3ABQ0</accession>
<feature type="signal peptide" evidence="1">
    <location>
        <begin position="1"/>
        <end position="26"/>
    </location>
</feature>
<evidence type="ECO:0000256" key="1">
    <source>
        <dbReference type="SAM" id="SignalP"/>
    </source>
</evidence>
<keyword evidence="1" id="KW-0732">Signal</keyword>
<feature type="chain" id="PRO_5047122534" evidence="1">
    <location>
        <begin position="27"/>
        <end position="94"/>
    </location>
</feature>
<gene>
    <name evidence="2" type="ORF">GCM10009727_70450</name>
</gene>
<name>A0ABN3ABQ0_9ACTN</name>
<dbReference type="EMBL" id="BAAAMR010000083">
    <property type="protein sequence ID" value="GAA2159034.1"/>
    <property type="molecule type" value="Genomic_DNA"/>
</dbReference>
<evidence type="ECO:0000313" key="3">
    <source>
        <dbReference type="Proteomes" id="UP001501020"/>
    </source>
</evidence>